<dbReference type="SUPFAM" id="SSF52096">
    <property type="entry name" value="ClpP/crotonase"/>
    <property type="match status" value="1"/>
</dbReference>
<dbReference type="GO" id="GO:0007165">
    <property type="term" value="P:signal transduction"/>
    <property type="evidence" value="ECO:0007669"/>
    <property type="project" value="TreeGrafter"/>
</dbReference>
<dbReference type="InterPro" id="IPR036034">
    <property type="entry name" value="PDZ_sf"/>
</dbReference>
<keyword evidence="4" id="KW-0720">Serine protease</keyword>
<dbReference type="SUPFAM" id="SSF50156">
    <property type="entry name" value="PDZ domain-like"/>
    <property type="match status" value="1"/>
</dbReference>
<keyword evidence="3" id="KW-0378">Hydrolase</keyword>
<evidence type="ECO:0000256" key="4">
    <source>
        <dbReference type="ARBA" id="ARBA00022825"/>
    </source>
</evidence>
<dbReference type="GO" id="GO:0030288">
    <property type="term" value="C:outer membrane-bounded periplasmic space"/>
    <property type="evidence" value="ECO:0007669"/>
    <property type="project" value="TreeGrafter"/>
</dbReference>
<dbReference type="EMBL" id="JAUMVS010000065">
    <property type="protein sequence ID" value="MDO4841921.1"/>
    <property type="molecule type" value="Genomic_DNA"/>
</dbReference>
<dbReference type="AlphaFoldDB" id="A0AA43RJD3"/>
<dbReference type="Proteomes" id="UP001168575">
    <property type="component" value="Unassembled WGS sequence"/>
</dbReference>
<dbReference type="GO" id="GO:0004175">
    <property type="term" value="F:endopeptidase activity"/>
    <property type="evidence" value="ECO:0007669"/>
    <property type="project" value="TreeGrafter"/>
</dbReference>
<reference evidence="6" key="1">
    <citation type="submission" date="2023-07" db="EMBL/GenBank/DDBJ databases">
        <title>Between Cages and Wild: Unraveling the Impact of Captivity on Animal Microbiomes and Antimicrobial Resistance.</title>
        <authorList>
            <person name="Schmartz G.P."/>
            <person name="Rehner J."/>
            <person name="Schuff M.J."/>
            <person name="Becker S.L."/>
            <person name="Kravczyk M."/>
            <person name="Gurevich A."/>
            <person name="Francke R."/>
            <person name="Mueller R."/>
            <person name="Keller V."/>
            <person name="Keller A."/>
        </authorList>
    </citation>
    <scope>NUCLEOTIDE SEQUENCE</scope>
    <source>
        <strain evidence="6">S12M_St_49</strain>
    </source>
</reference>
<dbReference type="Gene3D" id="3.90.226.10">
    <property type="entry name" value="2-enoyl-CoA Hydratase, Chain A, domain 1"/>
    <property type="match status" value="1"/>
</dbReference>
<keyword evidence="7" id="KW-1185">Reference proteome</keyword>
<evidence type="ECO:0000313" key="6">
    <source>
        <dbReference type="EMBL" id="MDO4841921.1"/>
    </source>
</evidence>
<evidence type="ECO:0000256" key="3">
    <source>
        <dbReference type="ARBA" id="ARBA00022801"/>
    </source>
</evidence>
<feature type="domain" description="PDZ" evidence="5">
    <location>
        <begin position="90"/>
        <end position="144"/>
    </location>
</feature>
<dbReference type="SMART" id="SM00228">
    <property type="entry name" value="PDZ"/>
    <property type="match status" value="1"/>
</dbReference>
<dbReference type="SMART" id="SM00245">
    <property type="entry name" value="TSPc"/>
    <property type="match status" value="1"/>
</dbReference>
<dbReference type="Pfam" id="PF03572">
    <property type="entry name" value="Peptidase_S41"/>
    <property type="match status" value="1"/>
</dbReference>
<dbReference type="CDD" id="cd07560">
    <property type="entry name" value="Peptidase_S41_CPP"/>
    <property type="match status" value="1"/>
</dbReference>
<dbReference type="PANTHER" id="PTHR32060:SF30">
    <property type="entry name" value="CARBOXY-TERMINAL PROCESSING PROTEASE CTPA"/>
    <property type="match status" value="1"/>
</dbReference>
<dbReference type="Gene3D" id="3.30.750.44">
    <property type="match status" value="1"/>
</dbReference>
<accession>A0AA43RJD3</accession>
<dbReference type="InterPro" id="IPR004447">
    <property type="entry name" value="Peptidase_S41A"/>
</dbReference>
<evidence type="ECO:0000259" key="5">
    <source>
        <dbReference type="PROSITE" id="PS50106"/>
    </source>
</evidence>
<gene>
    <name evidence="6" type="ORF">Q3982_04510</name>
</gene>
<proteinExistence type="inferred from homology"/>
<name>A0AA43RJD3_9ACTN</name>
<dbReference type="InterPro" id="IPR005151">
    <property type="entry name" value="Tail-specific_protease"/>
</dbReference>
<dbReference type="InterPro" id="IPR029045">
    <property type="entry name" value="ClpP/crotonase-like_dom_sf"/>
</dbReference>
<sequence>MDSLGVNIGLDSSSAITGSLSSSEATSKTSVKSVYNSISKRVDEVEDILSSNSFYSPDLDKATQQSINSILESTGDPYAKYFNAQDYSKLIEESKSNQYAGAGFTLNEMNGKCYIADVFDDSEAAVKGVKTGDYIKSINGANQLNKSAVEVTNEIGNNSGKSIVATFVHPLSSYGDTGEEYTVNLSISDQDVQNVTSSVSDGLAYINIHQFNDETESVLSALVKELDTDDVSAFVIDVRSNPGDYLSGALDSSALFLNSGTLVTIETTEGNSDRTTEGQTITSKPIVLIVDSNTSAAAEVFVASLHDNNRAAVVGHKTAGKGTVAAMRELTFGGAVRYTAARYITPSGNYIQDNGISPDIEVSDVSDLSYDDATLSSAIDSAVGIASR</sequence>
<dbReference type="GO" id="GO:0006508">
    <property type="term" value="P:proteolysis"/>
    <property type="evidence" value="ECO:0007669"/>
    <property type="project" value="UniProtKB-KW"/>
</dbReference>
<comment type="caution">
    <text evidence="6">The sequence shown here is derived from an EMBL/GenBank/DDBJ whole genome shotgun (WGS) entry which is preliminary data.</text>
</comment>
<keyword evidence="2" id="KW-0645">Protease</keyword>
<dbReference type="PANTHER" id="PTHR32060">
    <property type="entry name" value="TAIL-SPECIFIC PROTEASE"/>
    <property type="match status" value="1"/>
</dbReference>
<dbReference type="GO" id="GO:0008236">
    <property type="term" value="F:serine-type peptidase activity"/>
    <property type="evidence" value="ECO:0007669"/>
    <property type="project" value="UniProtKB-KW"/>
</dbReference>
<evidence type="ECO:0000256" key="1">
    <source>
        <dbReference type="ARBA" id="ARBA00009179"/>
    </source>
</evidence>
<dbReference type="InterPro" id="IPR001478">
    <property type="entry name" value="PDZ"/>
</dbReference>
<protein>
    <submittedName>
        <fullName evidence="6">S41 family peptidase</fullName>
    </submittedName>
</protein>
<dbReference type="Gene3D" id="2.30.42.10">
    <property type="match status" value="1"/>
</dbReference>
<evidence type="ECO:0000256" key="2">
    <source>
        <dbReference type="ARBA" id="ARBA00022670"/>
    </source>
</evidence>
<dbReference type="PROSITE" id="PS50106">
    <property type="entry name" value="PDZ"/>
    <property type="match status" value="1"/>
</dbReference>
<organism evidence="6 7">
    <name type="scientific">Phoenicibacter congonensis</name>
    <dbReference type="NCBI Taxonomy" id="1944646"/>
    <lineage>
        <taxon>Bacteria</taxon>
        <taxon>Bacillati</taxon>
        <taxon>Actinomycetota</taxon>
        <taxon>Coriobacteriia</taxon>
        <taxon>Eggerthellales</taxon>
        <taxon>Eggerthellaceae</taxon>
        <taxon>Phoenicibacter</taxon>
    </lineage>
</organism>
<evidence type="ECO:0000313" key="7">
    <source>
        <dbReference type="Proteomes" id="UP001168575"/>
    </source>
</evidence>
<comment type="similarity">
    <text evidence="1">Belongs to the peptidase S41A family.</text>
</comment>